<feature type="transmembrane region" description="Helical" evidence="7">
    <location>
        <begin position="309"/>
        <end position="328"/>
    </location>
</feature>
<feature type="transmembrane region" description="Helical" evidence="7">
    <location>
        <begin position="167"/>
        <end position="186"/>
    </location>
</feature>
<evidence type="ECO:0000313" key="9">
    <source>
        <dbReference type="Proteomes" id="UP000242525"/>
    </source>
</evidence>
<evidence type="ECO:0000313" key="8">
    <source>
        <dbReference type="EMBL" id="CDO55797.1"/>
    </source>
</evidence>
<dbReference type="Proteomes" id="UP000242525">
    <property type="component" value="Unassembled WGS sequence"/>
</dbReference>
<feature type="region of interest" description="Disordered" evidence="6">
    <location>
        <begin position="1"/>
        <end position="36"/>
    </location>
</feature>
<evidence type="ECO:0000256" key="4">
    <source>
        <dbReference type="ARBA" id="ARBA00022989"/>
    </source>
</evidence>
<organism evidence="8 9">
    <name type="scientific">Geotrichum candidum</name>
    <name type="common">Oospora lactis</name>
    <name type="synonym">Dipodascus geotrichum</name>
    <dbReference type="NCBI Taxonomy" id="1173061"/>
    <lineage>
        <taxon>Eukaryota</taxon>
        <taxon>Fungi</taxon>
        <taxon>Dikarya</taxon>
        <taxon>Ascomycota</taxon>
        <taxon>Saccharomycotina</taxon>
        <taxon>Dipodascomycetes</taxon>
        <taxon>Dipodascales</taxon>
        <taxon>Dipodascaceae</taxon>
        <taxon>Geotrichum</taxon>
    </lineage>
</organism>
<evidence type="ECO:0000256" key="2">
    <source>
        <dbReference type="ARBA" id="ARBA00006945"/>
    </source>
</evidence>
<name>A0A0J9XEY3_GEOCN</name>
<feature type="compositionally biased region" description="Low complexity" evidence="6">
    <location>
        <begin position="20"/>
        <end position="31"/>
    </location>
</feature>
<evidence type="ECO:0000256" key="1">
    <source>
        <dbReference type="ARBA" id="ARBA00004141"/>
    </source>
</evidence>
<feature type="transmembrane region" description="Helical" evidence="7">
    <location>
        <begin position="343"/>
        <end position="365"/>
    </location>
</feature>
<proteinExistence type="inferred from homology"/>
<keyword evidence="4 7" id="KW-1133">Transmembrane helix</keyword>
<sequence length="372" mass="41433">MSIRGPNRYQPSPVPLEPGQQQYAQPQPNYASGAGSPGLDYAAQFGAPAAPIGGPQGYSVNPNAAFPYGNSNFQPAGGAPLNWNFNNAANNFFADQDGILAKVHNYSEKVDTFLGKIGAPLKPYLPHIGRFLIVATFFEDGFRIMSQWNAQVSYIWSFRGLPRFLTIIYLALNVIFMYAGSALIMWRRHLLQAVGVLLFVVISQSLVYGLLFNFSFFFRNLSVIGGLLVVMSDAFVNDRRSLSMAGLPMMEDKDRSKYFMLAGRVLMIFLFLAYIATEHITFWGLFGVLIGLTACVMVVIGYKARLSAAILVLILSYRNLTTNQYWAFEYENPVRDFLRYEHFQILSIIGGLLLVVNTGAGALSIDEKKKIY</sequence>
<comment type="subcellular location">
    <subcellularLocation>
        <location evidence="1">Membrane</location>
        <topology evidence="1">Multi-pass membrane protein</topology>
    </subcellularLocation>
</comment>
<dbReference type="GO" id="GO:0016020">
    <property type="term" value="C:membrane"/>
    <property type="evidence" value="ECO:0007669"/>
    <property type="project" value="UniProtKB-SubCell"/>
</dbReference>
<dbReference type="OrthoDB" id="7859621at2759"/>
<gene>
    <name evidence="8" type="ORF">BN980_GECA12s02507g</name>
</gene>
<protein>
    <submittedName>
        <fullName evidence="8">Similar to Saccharomyces cerevisiae YGR284C ERV29 Protein localized to COPII-coated vesicles</fullName>
    </submittedName>
</protein>
<evidence type="ECO:0000256" key="7">
    <source>
        <dbReference type="SAM" id="Phobius"/>
    </source>
</evidence>
<keyword evidence="5 7" id="KW-0472">Membrane</keyword>
<feature type="transmembrane region" description="Helical" evidence="7">
    <location>
        <begin position="258"/>
        <end position="276"/>
    </location>
</feature>
<comment type="caution">
    <text evidence="8">The sequence shown here is derived from an EMBL/GenBank/DDBJ whole genome shotgun (WGS) entry which is preliminary data.</text>
</comment>
<feature type="transmembrane region" description="Helical" evidence="7">
    <location>
        <begin position="282"/>
        <end position="302"/>
    </location>
</feature>
<dbReference type="STRING" id="1173061.A0A0J9XEY3"/>
<keyword evidence="9" id="KW-1185">Reference proteome</keyword>
<dbReference type="EMBL" id="CCBN010000012">
    <property type="protein sequence ID" value="CDO55797.1"/>
    <property type="molecule type" value="Genomic_DNA"/>
</dbReference>
<dbReference type="Pfam" id="PF02077">
    <property type="entry name" value="SURF4"/>
    <property type="match status" value="1"/>
</dbReference>
<evidence type="ECO:0000256" key="5">
    <source>
        <dbReference type="ARBA" id="ARBA00023136"/>
    </source>
</evidence>
<dbReference type="AlphaFoldDB" id="A0A0J9XEY3"/>
<dbReference type="InterPro" id="IPR002995">
    <property type="entry name" value="Surf4"/>
</dbReference>
<reference evidence="8" key="1">
    <citation type="submission" date="2014-03" db="EMBL/GenBank/DDBJ databases">
        <authorList>
            <person name="Casaregola S."/>
        </authorList>
    </citation>
    <scope>NUCLEOTIDE SEQUENCE [LARGE SCALE GENOMIC DNA]</scope>
    <source>
        <strain evidence="8">CLIB 918</strain>
    </source>
</reference>
<feature type="transmembrane region" description="Helical" evidence="7">
    <location>
        <begin position="193"/>
        <end position="211"/>
    </location>
</feature>
<evidence type="ECO:0000256" key="6">
    <source>
        <dbReference type="SAM" id="MobiDB-lite"/>
    </source>
</evidence>
<evidence type="ECO:0000256" key="3">
    <source>
        <dbReference type="ARBA" id="ARBA00022692"/>
    </source>
</evidence>
<comment type="similarity">
    <text evidence="2">Belongs to the SURF4 family.</text>
</comment>
<feature type="transmembrane region" description="Helical" evidence="7">
    <location>
        <begin position="217"/>
        <end position="237"/>
    </location>
</feature>
<keyword evidence="3 7" id="KW-0812">Transmembrane</keyword>
<accession>A0A0J9XEY3</accession>